<keyword evidence="4" id="KW-0813">Transport</keyword>
<dbReference type="OrthoDB" id="244158at2759"/>
<dbReference type="GO" id="GO:0005737">
    <property type="term" value="C:cytoplasm"/>
    <property type="evidence" value="ECO:0007669"/>
    <property type="project" value="UniProtKB-SubCell"/>
</dbReference>
<keyword evidence="7" id="KW-0539">Nucleus</keyword>
<reference evidence="9 10" key="1">
    <citation type="submission" date="2016-07" db="EMBL/GenBank/DDBJ databases">
        <title>Pervasive Adenine N6-methylation of Active Genes in Fungi.</title>
        <authorList>
            <consortium name="DOE Joint Genome Institute"/>
            <person name="Mondo S.J."/>
            <person name="Dannebaum R.O."/>
            <person name="Kuo R.C."/>
            <person name="Labutti K."/>
            <person name="Haridas S."/>
            <person name="Kuo A."/>
            <person name="Salamov A."/>
            <person name="Ahrendt S.R."/>
            <person name="Lipzen A."/>
            <person name="Sullivan W."/>
            <person name="Andreopoulos W.B."/>
            <person name="Clum A."/>
            <person name="Lindquist E."/>
            <person name="Daum C."/>
            <person name="Ramamoorthy G.K."/>
            <person name="Gryganskyi A."/>
            <person name="Culley D."/>
            <person name="Magnuson J.K."/>
            <person name="James T.Y."/>
            <person name="O'Malley M.A."/>
            <person name="Stajich J.E."/>
            <person name="Spatafora J.W."/>
            <person name="Visel A."/>
            <person name="Grigoriev I.V."/>
        </authorList>
    </citation>
    <scope>NUCLEOTIDE SEQUENCE [LARGE SCALE GENOMIC DNA]</scope>
    <source>
        <strain evidence="9 10">NRRL 2496</strain>
    </source>
</reference>
<gene>
    <name evidence="9" type="ORF">BCR43DRAFT_459134</name>
</gene>
<dbReference type="PANTHER" id="PTHR12596">
    <property type="entry name" value="EXPORTIN 4,7-RELATED"/>
    <property type="match status" value="1"/>
</dbReference>
<dbReference type="InterPro" id="IPR057947">
    <property type="entry name" value="TPR_XPO7/RBP17"/>
</dbReference>
<name>A0A1X2H9Q6_SYNRA</name>
<evidence type="ECO:0000256" key="6">
    <source>
        <dbReference type="ARBA" id="ARBA00022927"/>
    </source>
</evidence>
<comment type="similarity">
    <text evidence="3">Belongs to the exportin family.</text>
</comment>
<feature type="domain" description="Exportin-7/Ran-binding protein 17 TPR repeats" evidence="8">
    <location>
        <begin position="449"/>
        <end position="694"/>
    </location>
</feature>
<dbReference type="GO" id="GO:0005049">
    <property type="term" value="F:nuclear export signal receptor activity"/>
    <property type="evidence" value="ECO:0007669"/>
    <property type="project" value="InterPro"/>
</dbReference>
<evidence type="ECO:0000256" key="5">
    <source>
        <dbReference type="ARBA" id="ARBA00022490"/>
    </source>
</evidence>
<keyword evidence="5" id="KW-0963">Cytoplasm</keyword>
<dbReference type="Proteomes" id="UP000242180">
    <property type="component" value="Unassembled WGS sequence"/>
</dbReference>
<evidence type="ECO:0000313" key="10">
    <source>
        <dbReference type="Proteomes" id="UP000242180"/>
    </source>
</evidence>
<keyword evidence="10" id="KW-1185">Reference proteome</keyword>
<evidence type="ECO:0000256" key="1">
    <source>
        <dbReference type="ARBA" id="ARBA00004123"/>
    </source>
</evidence>
<evidence type="ECO:0000256" key="4">
    <source>
        <dbReference type="ARBA" id="ARBA00022448"/>
    </source>
</evidence>
<dbReference type="SUPFAM" id="SSF48371">
    <property type="entry name" value="ARM repeat"/>
    <property type="match status" value="1"/>
</dbReference>
<comment type="caution">
    <text evidence="9">The sequence shown here is derived from an EMBL/GenBank/DDBJ whole genome shotgun (WGS) entry which is preliminary data.</text>
</comment>
<protein>
    <submittedName>
        <fullName evidence="9">Armadillo-type protein</fullName>
    </submittedName>
</protein>
<evidence type="ECO:0000259" key="8">
    <source>
        <dbReference type="Pfam" id="PF25795"/>
    </source>
</evidence>
<dbReference type="GO" id="GO:0006611">
    <property type="term" value="P:protein export from nucleus"/>
    <property type="evidence" value="ECO:0007669"/>
    <property type="project" value="TreeGrafter"/>
</dbReference>
<keyword evidence="6" id="KW-0653">Protein transport</keyword>
<dbReference type="Pfam" id="PF25795">
    <property type="entry name" value="TPR_XPO7"/>
    <property type="match status" value="1"/>
</dbReference>
<dbReference type="InterPro" id="IPR011989">
    <property type="entry name" value="ARM-like"/>
</dbReference>
<dbReference type="EMBL" id="MCGN01000006">
    <property type="protein sequence ID" value="ORY95397.1"/>
    <property type="molecule type" value="Genomic_DNA"/>
</dbReference>
<accession>A0A1X2H9Q6</accession>
<evidence type="ECO:0000313" key="9">
    <source>
        <dbReference type="EMBL" id="ORY95397.1"/>
    </source>
</evidence>
<sequence>MAQDERTAFYTALCEQLYNPKSPGEREQIQAMLEYSFPTFADNAGGGIAASPPPPGMENSPTFAITSPTDTASALRVLLENSPNPYVQTFCLARLRQLVLAQFSLFASETKLQLRTFLLEYAFMHPDLQQFVITQLAGVFALLSRFGWLDLEEYHHVLEDIRQFLQASVEHRIVGLNILAIIIQDINAPTSPRNSAAFRKAAASFRDTQLLPIFEAAYDTLTELLHRTIPFDNPSQEERMRLATLKVLIRCLSYDFVGTSIDESGQDSGTVQIPATWRSHFEGDRLVPTLYRAYCEFPAPISAKAMECLVQVAAVRKALFTAEAERTKFVRSIMQVIRDTILSAQGMNDVDNYNEFCRLLYRFREAASLGEVTHQPDFIEWADLIASFTLNAIQSWKWAPNTSMYLLGFWQKVLQSMSYQSLGDEATKKIQSISIEVACVYVSTNVGSVETRLEEALDDPLENEDALFETLKQLGDISRCKYQESSSGLITVFDPIASQYQELLQQAQSGMIGGDALKNALEVIEVKLAWLVYAIAAFVGSRPSFLSSDELDAIDGELTSKVLLLMNINETLQSQQANAFLNTRLELAIVFFFSQFRKSYIADTTGKAIYTKLSDMFGISNQVDMLELIMGKIIRNLKYWALEKQIITRTLELFAELASGYSALRSLRKTENTQLILQNHMSAEFAFLEHEVHRQNRMLYYQTLNKVLFADDIGEDELLDFMKPFDMRLAPLEELDSIEAFRQEPVRRALQDIFRDLRGFITPIQNRRNFTLFFDWFYPAHMPLLLRALEAWSPDPVSNTLLKFFAELVYNKSQRLNFDVSSANGILLFRDASRVLSTYGRLILEQQQQQQGQQAQPQQQQGDKYKFKYKGIGICFDILAYCLAGRYINFGVFWLYGDKAIDEAFQMMFQLMLSIPLDDLMSFPKLTRRYINMLDEFAREQLTSLPTLSPDTFLYMMQSCEQAVESSETYVRSHACSAISHIGGFVIRETERRERRQRLANEERRPSAGSTDERPMLHWLTGCFEQFPQILPSLLVTVFNLVLFDENGDQWALSRPLYVLMLLQKEVSTLSSNG</sequence>
<dbReference type="GO" id="GO:0005643">
    <property type="term" value="C:nuclear pore"/>
    <property type="evidence" value="ECO:0007669"/>
    <property type="project" value="TreeGrafter"/>
</dbReference>
<dbReference type="Gene3D" id="1.25.10.10">
    <property type="entry name" value="Leucine-rich Repeat Variant"/>
    <property type="match status" value="1"/>
</dbReference>
<dbReference type="AlphaFoldDB" id="A0A1X2H9Q6"/>
<proteinExistence type="inferred from homology"/>
<evidence type="ECO:0000256" key="2">
    <source>
        <dbReference type="ARBA" id="ARBA00004496"/>
    </source>
</evidence>
<dbReference type="STRING" id="13706.A0A1X2H9Q6"/>
<evidence type="ECO:0000256" key="7">
    <source>
        <dbReference type="ARBA" id="ARBA00023242"/>
    </source>
</evidence>
<dbReference type="PANTHER" id="PTHR12596:SF2">
    <property type="entry name" value="EXPORTIN-7 ISOFORM X1"/>
    <property type="match status" value="1"/>
</dbReference>
<dbReference type="InterPro" id="IPR016024">
    <property type="entry name" value="ARM-type_fold"/>
</dbReference>
<organism evidence="9 10">
    <name type="scientific">Syncephalastrum racemosum</name>
    <name type="common">Filamentous fungus</name>
    <dbReference type="NCBI Taxonomy" id="13706"/>
    <lineage>
        <taxon>Eukaryota</taxon>
        <taxon>Fungi</taxon>
        <taxon>Fungi incertae sedis</taxon>
        <taxon>Mucoromycota</taxon>
        <taxon>Mucoromycotina</taxon>
        <taxon>Mucoromycetes</taxon>
        <taxon>Mucorales</taxon>
        <taxon>Syncephalastraceae</taxon>
        <taxon>Syncephalastrum</taxon>
    </lineage>
</organism>
<evidence type="ECO:0000256" key="3">
    <source>
        <dbReference type="ARBA" id="ARBA00009466"/>
    </source>
</evidence>
<dbReference type="InterPro" id="IPR044189">
    <property type="entry name" value="XPO4/7-like"/>
</dbReference>
<dbReference type="InParanoid" id="A0A1X2H9Q6"/>
<comment type="subcellular location">
    <subcellularLocation>
        <location evidence="2">Cytoplasm</location>
    </subcellularLocation>
    <subcellularLocation>
        <location evidence="1">Nucleus</location>
    </subcellularLocation>
</comment>
<dbReference type="OMA" id="DGNTEPC"/>